<dbReference type="EMBL" id="JACIFX010000017">
    <property type="protein sequence ID" value="MBB4232749.1"/>
    <property type="molecule type" value="Genomic_DNA"/>
</dbReference>
<proteinExistence type="predicted"/>
<protein>
    <submittedName>
        <fullName evidence="2">Isochorismate hydrolase</fullName>
    </submittedName>
</protein>
<evidence type="ECO:0000313" key="2">
    <source>
        <dbReference type="EMBL" id="MBB4232749.1"/>
    </source>
</evidence>
<evidence type="ECO:0000259" key="1">
    <source>
        <dbReference type="Pfam" id="PF00857"/>
    </source>
</evidence>
<gene>
    <name evidence="2" type="ORF">GGD56_006647</name>
</gene>
<comment type="caution">
    <text evidence="2">The sequence shown here is derived from an EMBL/GenBank/DDBJ whole genome shotgun (WGS) entry which is preliminary data.</text>
</comment>
<organism evidence="2 3">
    <name type="scientific">Rhizobium mongolense</name>
    <dbReference type="NCBI Taxonomy" id="57676"/>
    <lineage>
        <taxon>Bacteria</taxon>
        <taxon>Pseudomonadati</taxon>
        <taxon>Pseudomonadota</taxon>
        <taxon>Alphaproteobacteria</taxon>
        <taxon>Hyphomicrobiales</taxon>
        <taxon>Rhizobiaceae</taxon>
        <taxon>Rhizobium/Agrobacterium group</taxon>
        <taxon>Rhizobium</taxon>
    </lineage>
</organism>
<dbReference type="SUPFAM" id="SSF52499">
    <property type="entry name" value="Isochorismatase-like hydrolases"/>
    <property type="match status" value="1"/>
</dbReference>
<accession>A0ABR6IXU7</accession>
<dbReference type="Proteomes" id="UP000551353">
    <property type="component" value="Unassembled WGS sequence"/>
</dbReference>
<feature type="domain" description="Isochorismatase-like" evidence="1">
    <location>
        <begin position="16"/>
        <end position="54"/>
    </location>
</feature>
<sequence length="83" mass="9048">MNRGRLGAICRHAAPMLQAQPVETLVITGGETDVCVMATTIDLGYRVICVEDAVYQQRRPNLRCLAGTFERSLLRSARADGNG</sequence>
<evidence type="ECO:0000313" key="3">
    <source>
        <dbReference type="Proteomes" id="UP000551353"/>
    </source>
</evidence>
<reference evidence="2 3" key="1">
    <citation type="submission" date="2020-08" db="EMBL/GenBank/DDBJ databases">
        <title>Genomic Encyclopedia of Type Strains, Phase IV (KMG-V): Genome sequencing to study the core and pangenomes of soil and plant-associated prokaryotes.</title>
        <authorList>
            <person name="Whitman W."/>
        </authorList>
    </citation>
    <scope>NUCLEOTIDE SEQUENCE [LARGE SCALE GENOMIC DNA]</scope>
    <source>
        <strain evidence="2 3">SEMIA 4087</strain>
    </source>
</reference>
<dbReference type="GO" id="GO:0016787">
    <property type="term" value="F:hydrolase activity"/>
    <property type="evidence" value="ECO:0007669"/>
    <property type="project" value="UniProtKB-KW"/>
</dbReference>
<keyword evidence="2" id="KW-0378">Hydrolase</keyword>
<dbReference type="Pfam" id="PF00857">
    <property type="entry name" value="Isochorismatase"/>
    <property type="match status" value="1"/>
</dbReference>
<dbReference type="InterPro" id="IPR036380">
    <property type="entry name" value="Isochorismatase-like_sf"/>
</dbReference>
<dbReference type="Gene3D" id="3.40.50.850">
    <property type="entry name" value="Isochorismatase-like"/>
    <property type="match status" value="1"/>
</dbReference>
<dbReference type="InterPro" id="IPR000868">
    <property type="entry name" value="Isochorismatase-like_dom"/>
</dbReference>
<name>A0ABR6IXU7_9HYPH</name>
<keyword evidence="3" id="KW-1185">Reference proteome</keyword>